<organism evidence="3 4">
    <name type="scientific">Malus domestica</name>
    <name type="common">Apple</name>
    <name type="synonym">Pyrus malus</name>
    <dbReference type="NCBI Taxonomy" id="3750"/>
    <lineage>
        <taxon>Eukaryota</taxon>
        <taxon>Viridiplantae</taxon>
        <taxon>Streptophyta</taxon>
        <taxon>Embryophyta</taxon>
        <taxon>Tracheophyta</taxon>
        <taxon>Spermatophyta</taxon>
        <taxon>Magnoliopsida</taxon>
        <taxon>eudicotyledons</taxon>
        <taxon>Gunneridae</taxon>
        <taxon>Pentapetalae</taxon>
        <taxon>rosids</taxon>
        <taxon>fabids</taxon>
        <taxon>Rosales</taxon>
        <taxon>Rosaceae</taxon>
        <taxon>Amygdaloideae</taxon>
        <taxon>Maleae</taxon>
        <taxon>Malus</taxon>
    </lineage>
</organism>
<dbReference type="PANTHER" id="PTHR34145">
    <property type="entry name" value="OS02G0105600 PROTEIN"/>
    <property type="match status" value="1"/>
</dbReference>
<dbReference type="Pfam" id="PF23622">
    <property type="entry name" value="LRR_At1g61320_AtMIF1"/>
    <property type="match status" value="1"/>
</dbReference>
<dbReference type="SUPFAM" id="SSF52047">
    <property type="entry name" value="RNI-like"/>
    <property type="match status" value="1"/>
</dbReference>
<evidence type="ECO:0000313" key="3">
    <source>
        <dbReference type="EMBL" id="RXI05697.1"/>
    </source>
</evidence>
<gene>
    <name evidence="3" type="ORF">DVH24_017739</name>
</gene>
<dbReference type="InterPro" id="IPR055357">
    <property type="entry name" value="LRR_At1g61320_AtMIF1"/>
</dbReference>
<dbReference type="InterPro" id="IPR053772">
    <property type="entry name" value="At1g61320/At1g61330-like"/>
</dbReference>
<dbReference type="InterPro" id="IPR006566">
    <property type="entry name" value="FBD"/>
</dbReference>
<evidence type="ECO:0000313" key="4">
    <source>
        <dbReference type="Proteomes" id="UP000290289"/>
    </source>
</evidence>
<sequence length="422" mass="47847">MTTTHFPTNYYWVRKSRRACFLTFQAYALVDTVLLLSSPSELYLKHVGVTGDAVEFLLSNCPVLERLSLSFAKDLGKLRVIGPSIALKYLEIKYCLDLRFIEISGASIVSFIHCGPIMDLRFNNVPLLVEVSIYKWGTFAEFIRLAFSQLSCCLSHLETLKLDIRKAVYNQNHAFPALSNLKHLELLVDADYCLSLGRLASFMKAAPELRSLVLGLGFRTSNRDMAVLEKVSKQPHHCLKVVEIAGYRGHRCCVKHVGYLVKNAVALEKIVINPVRFWGWPWGFDSDALLENEEENARDHAIQHLKKKVPSNIEFAAPDLRSLVLGLEFGTSNEDMAILEKVSKQPHHCLKVVEIAGYRGHKCCVKHVRYLVKNAVALEKIVINPVRFWCWPTGMEINYLLEERGSECKRSCHPTPQEKSAC</sequence>
<keyword evidence="4" id="KW-1185">Reference proteome</keyword>
<dbReference type="Proteomes" id="UP000290289">
    <property type="component" value="Chromosome 2"/>
</dbReference>
<accession>A0A498KEB0</accession>
<evidence type="ECO:0000259" key="1">
    <source>
        <dbReference type="Pfam" id="PF08387"/>
    </source>
</evidence>
<dbReference type="Pfam" id="PF08387">
    <property type="entry name" value="FBD"/>
    <property type="match status" value="1"/>
</dbReference>
<protein>
    <recommendedName>
        <fullName evidence="5">FBD domain-containing protein</fullName>
    </recommendedName>
</protein>
<dbReference type="AlphaFoldDB" id="A0A498KEB0"/>
<dbReference type="Gene3D" id="3.80.10.10">
    <property type="entry name" value="Ribonuclease Inhibitor"/>
    <property type="match status" value="1"/>
</dbReference>
<name>A0A498KEB0_MALDO</name>
<reference evidence="3 4" key="1">
    <citation type="submission" date="2018-10" db="EMBL/GenBank/DDBJ databases">
        <title>A high-quality apple genome assembly.</title>
        <authorList>
            <person name="Hu J."/>
        </authorList>
    </citation>
    <scope>NUCLEOTIDE SEQUENCE [LARGE SCALE GENOMIC DNA]</scope>
    <source>
        <strain evidence="4">cv. HFTH1</strain>
        <tissue evidence="3">Young leaf</tissue>
    </source>
</reference>
<feature type="domain" description="At1g61320/AtMIF1 LRR" evidence="2">
    <location>
        <begin position="27"/>
        <end position="278"/>
    </location>
</feature>
<proteinExistence type="predicted"/>
<dbReference type="InterPro" id="IPR032675">
    <property type="entry name" value="LRR_dom_sf"/>
</dbReference>
<feature type="domain" description="FBD" evidence="1">
    <location>
        <begin position="348"/>
        <end position="383"/>
    </location>
</feature>
<evidence type="ECO:0008006" key="5">
    <source>
        <dbReference type="Google" id="ProtNLM"/>
    </source>
</evidence>
<dbReference type="STRING" id="3750.A0A498KEB0"/>
<comment type="caution">
    <text evidence="3">The sequence shown here is derived from an EMBL/GenBank/DDBJ whole genome shotgun (WGS) entry which is preliminary data.</text>
</comment>
<dbReference type="PANTHER" id="PTHR34145:SF68">
    <property type="entry name" value="FBD DOMAIN-CONTAINING PROTEIN"/>
    <property type="match status" value="1"/>
</dbReference>
<evidence type="ECO:0000259" key="2">
    <source>
        <dbReference type="Pfam" id="PF23622"/>
    </source>
</evidence>
<dbReference type="EMBL" id="RDQH01000328">
    <property type="protein sequence ID" value="RXI05697.1"/>
    <property type="molecule type" value="Genomic_DNA"/>
</dbReference>